<sequence>MKKLSFYLITLFLCIILAGCAETNILDRIGLTTLVGYDIGSEEENIKTTAVIREVSPEFQSNVEVVTAEEATSKGARVKTNRKLSKKIMVGQMRVILFSEEIAKDDIHYFIDAHLENASVSNGVYMAVVEGPMSSLLEYKYENIEDIGQHIYRLLEQNIESEYMISSTLHVVARDYYSAGRNIVMPIIKRDEEFVEISGIAFFKDGNMSGRLSAEDSFFVKIIRDNYKHGNFQTKLKEEDISPSLMKNSFDEIPLAFDTVKTDRKLKLVNSTTPEFDLNITIKGRLLELRSDIDVGNPKIVEELEKGISKNLKKEISRVISIGQKYESDVFGFGESYRSSVRNSKLTPEKWHELFKTMKVNVKVDFKLVRNGVFE</sequence>
<comment type="caution">
    <text evidence="10">The sequence shown here is derived from an EMBL/GenBank/DDBJ whole genome shotgun (WGS) entry which is preliminary data.</text>
</comment>
<dbReference type="Pfam" id="PF25198">
    <property type="entry name" value="Spore_GerAC_N"/>
    <property type="match status" value="1"/>
</dbReference>
<comment type="subcellular location">
    <subcellularLocation>
        <location evidence="1">Membrane</location>
        <topology evidence="1">Lipid-anchor</topology>
    </subcellularLocation>
</comment>
<evidence type="ECO:0000256" key="7">
    <source>
        <dbReference type="ARBA" id="ARBA00023288"/>
    </source>
</evidence>
<dbReference type="InterPro" id="IPR008844">
    <property type="entry name" value="Spore_GerAC-like"/>
</dbReference>
<evidence type="ECO:0000256" key="4">
    <source>
        <dbReference type="ARBA" id="ARBA00022729"/>
    </source>
</evidence>
<keyword evidence="3" id="KW-0309">Germination</keyword>
<keyword evidence="6" id="KW-0564">Palmitate</keyword>
<evidence type="ECO:0000256" key="6">
    <source>
        <dbReference type="ARBA" id="ARBA00023139"/>
    </source>
</evidence>
<evidence type="ECO:0000256" key="2">
    <source>
        <dbReference type="ARBA" id="ARBA00007886"/>
    </source>
</evidence>
<dbReference type="RefSeq" id="WP_191696323.1">
    <property type="nucleotide sequence ID" value="NZ_JACSQO010000001.1"/>
</dbReference>
<protein>
    <submittedName>
        <fullName evidence="10">Ger(X)C family spore germination protein</fullName>
    </submittedName>
</protein>
<evidence type="ECO:0000259" key="8">
    <source>
        <dbReference type="Pfam" id="PF05504"/>
    </source>
</evidence>
<organism evidence="10 11">
    <name type="scientific">Psychrobacillus faecigallinarum</name>
    <dbReference type="NCBI Taxonomy" id="2762235"/>
    <lineage>
        <taxon>Bacteria</taxon>
        <taxon>Bacillati</taxon>
        <taxon>Bacillota</taxon>
        <taxon>Bacilli</taxon>
        <taxon>Bacillales</taxon>
        <taxon>Bacillaceae</taxon>
        <taxon>Psychrobacillus</taxon>
    </lineage>
</organism>
<dbReference type="PANTHER" id="PTHR35789:SF1">
    <property type="entry name" value="SPORE GERMINATION PROTEIN B3"/>
    <property type="match status" value="1"/>
</dbReference>
<comment type="similarity">
    <text evidence="2">Belongs to the GerABKC lipoprotein family.</text>
</comment>
<evidence type="ECO:0000256" key="1">
    <source>
        <dbReference type="ARBA" id="ARBA00004635"/>
    </source>
</evidence>
<keyword evidence="5" id="KW-0472">Membrane</keyword>
<dbReference type="InterPro" id="IPR046953">
    <property type="entry name" value="Spore_GerAC-like_C"/>
</dbReference>
<dbReference type="Pfam" id="PF05504">
    <property type="entry name" value="Spore_GerAC"/>
    <property type="match status" value="1"/>
</dbReference>
<proteinExistence type="inferred from homology"/>
<feature type="domain" description="Spore germination GerAC-like C-terminal" evidence="8">
    <location>
        <begin position="198"/>
        <end position="372"/>
    </location>
</feature>
<evidence type="ECO:0000256" key="3">
    <source>
        <dbReference type="ARBA" id="ARBA00022544"/>
    </source>
</evidence>
<feature type="domain" description="Spore germination protein N-terminal" evidence="9">
    <location>
        <begin position="24"/>
        <end position="189"/>
    </location>
</feature>
<dbReference type="InterPro" id="IPR057336">
    <property type="entry name" value="GerAC_N"/>
</dbReference>
<reference evidence="10 11" key="1">
    <citation type="submission" date="2020-08" db="EMBL/GenBank/DDBJ databases">
        <title>A Genomic Blueprint of the Chicken Gut Microbiome.</title>
        <authorList>
            <person name="Gilroy R."/>
            <person name="Ravi A."/>
            <person name="Getino M."/>
            <person name="Pursley I."/>
            <person name="Horton D.L."/>
            <person name="Alikhan N.-F."/>
            <person name="Baker D."/>
            <person name="Gharbi K."/>
            <person name="Hall N."/>
            <person name="Watson M."/>
            <person name="Adriaenssens E.M."/>
            <person name="Foster-Nyarko E."/>
            <person name="Jarju S."/>
            <person name="Secka A."/>
            <person name="Antonio M."/>
            <person name="Oren A."/>
            <person name="Chaudhuri R."/>
            <person name="La Ragione R.M."/>
            <person name="Hildebrand F."/>
            <person name="Pallen M.J."/>
        </authorList>
    </citation>
    <scope>NUCLEOTIDE SEQUENCE [LARGE SCALE GENOMIC DNA]</scope>
    <source>
        <strain evidence="10 11">Sa2BUA9</strain>
    </source>
</reference>
<accession>A0ABR8R450</accession>
<keyword evidence="11" id="KW-1185">Reference proteome</keyword>
<dbReference type="PANTHER" id="PTHR35789">
    <property type="entry name" value="SPORE GERMINATION PROTEIN B3"/>
    <property type="match status" value="1"/>
</dbReference>
<dbReference type="EMBL" id="JACSQO010000001">
    <property type="protein sequence ID" value="MBD7942549.1"/>
    <property type="molecule type" value="Genomic_DNA"/>
</dbReference>
<keyword evidence="4" id="KW-0732">Signal</keyword>
<evidence type="ECO:0000256" key="5">
    <source>
        <dbReference type="ARBA" id="ARBA00023136"/>
    </source>
</evidence>
<evidence type="ECO:0000313" key="10">
    <source>
        <dbReference type="EMBL" id="MBD7942549.1"/>
    </source>
</evidence>
<dbReference type="Gene3D" id="3.30.300.210">
    <property type="entry name" value="Nutrient germinant receptor protein C, domain 3"/>
    <property type="match status" value="1"/>
</dbReference>
<dbReference type="NCBIfam" id="TIGR02887">
    <property type="entry name" value="spore_ger_x_C"/>
    <property type="match status" value="1"/>
</dbReference>
<evidence type="ECO:0000259" key="9">
    <source>
        <dbReference type="Pfam" id="PF25198"/>
    </source>
</evidence>
<name>A0ABR8R450_9BACI</name>
<evidence type="ECO:0000313" key="11">
    <source>
        <dbReference type="Proteomes" id="UP000640786"/>
    </source>
</evidence>
<dbReference type="PROSITE" id="PS51257">
    <property type="entry name" value="PROKAR_LIPOPROTEIN"/>
    <property type="match status" value="1"/>
</dbReference>
<dbReference type="InterPro" id="IPR038501">
    <property type="entry name" value="Spore_GerAC_C_sf"/>
</dbReference>
<gene>
    <name evidence="10" type="ORF">H9650_00300</name>
</gene>
<keyword evidence="7" id="KW-0449">Lipoprotein</keyword>
<dbReference type="Proteomes" id="UP000640786">
    <property type="component" value="Unassembled WGS sequence"/>
</dbReference>